<reference evidence="3" key="1">
    <citation type="submission" date="2013-09" db="EMBL/GenBank/DDBJ databases">
        <title>The Genome Sequence of Anopheles culicifacies species A.</title>
        <authorList>
            <consortium name="The Broad Institute Genomics Platform"/>
            <person name="Neafsey D.E."/>
            <person name="Besansky N."/>
            <person name="Howell P."/>
            <person name="Walton C."/>
            <person name="Young S.K."/>
            <person name="Zeng Q."/>
            <person name="Gargeya S."/>
            <person name="Fitzgerald M."/>
            <person name="Haas B."/>
            <person name="Abouelleil A."/>
            <person name="Allen A.W."/>
            <person name="Alvarado L."/>
            <person name="Arachchi H.M."/>
            <person name="Berlin A.M."/>
            <person name="Chapman S.B."/>
            <person name="Gainer-Dewar J."/>
            <person name="Goldberg J."/>
            <person name="Griggs A."/>
            <person name="Gujja S."/>
            <person name="Hansen M."/>
            <person name="Howarth C."/>
            <person name="Imamovic A."/>
            <person name="Ireland A."/>
            <person name="Larimer J."/>
            <person name="McCowan C."/>
            <person name="Murphy C."/>
            <person name="Pearson M."/>
            <person name="Poon T.W."/>
            <person name="Priest M."/>
            <person name="Roberts A."/>
            <person name="Saif S."/>
            <person name="Shea T."/>
            <person name="Sisk P."/>
            <person name="Sykes S."/>
            <person name="Wortman J."/>
            <person name="Nusbaum C."/>
            <person name="Birren B."/>
        </authorList>
    </citation>
    <scope>NUCLEOTIDE SEQUENCE [LARGE SCALE GENOMIC DNA]</scope>
    <source>
        <strain evidence="3">A-37</strain>
    </source>
</reference>
<keyword evidence="3" id="KW-1185">Reference proteome</keyword>
<evidence type="ECO:0000256" key="1">
    <source>
        <dbReference type="SAM" id="Phobius"/>
    </source>
</evidence>
<dbReference type="EMBL" id="AXCM01014454">
    <property type="status" value="NOT_ANNOTATED_CDS"/>
    <property type="molecule type" value="Genomic_DNA"/>
</dbReference>
<name>A0A182MII3_9DIPT</name>
<feature type="transmembrane region" description="Helical" evidence="1">
    <location>
        <begin position="40"/>
        <end position="64"/>
    </location>
</feature>
<accession>A0A182MII3</accession>
<keyword evidence="1" id="KW-0812">Transmembrane</keyword>
<organism evidence="2 3">
    <name type="scientific">Anopheles culicifacies</name>
    <dbReference type="NCBI Taxonomy" id="139723"/>
    <lineage>
        <taxon>Eukaryota</taxon>
        <taxon>Metazoa</taxon>
        <taxon>Ecdysozoa</taxon>
        <taxon>Arthropoda</taxon>
        <taxon>Hexapoda</taxon>
        <taxon>Insecta</taxon>
        <taxon>Pterygota</taxon>
        <taxon>Neoptera</taxon>
        <taxon>Endopterygota</taxon>
        <taxon>Diptera</taxon>
        <taxon>Nematocera</taxon>
        <taxon>Culicoidea</taxon>
        <taxon>Culicidae</taxon>
        <taxon>Anophelinae</taxon>
        <taxon>Anopheles</taxon>
        <taxon>culicifacies species complex</taxon>
    </lineage>
</organism>
<evidence type="ECO:0000313" key="3">
    <source>
        <dbReference type="Proteomes" id="UP000075883"/>
    </source>
</evidence>
<proteinExistence type="predicted"/>
<protein>
    <submittedName>
        <fullName evidence="2">Uncharacterized protein</fullName>
    </submittedName>
</protein>
<reference evidence="2" key="2">
    <citation type="submission" date="2020-05" db="UniProtKB">
        <authorList>
            <consortium name="EnsemblMetazoa"/>
        </authorList>
    </citation>
    <scope>IDENTIFICATION</scope>
    <source>
        <strain evidence="2">A-37</strain>
    </source>
</reference>
<keyword evidence="1" id="KW-1133">Transmembrane helix</keyword>
<sequence>MVSLHATAESSPPITLVHLYTLMPSLRVMISPWELVRIEVLVFVVIRFLFVLVLVASLIVIVRIDSFLLNLIRELQYTLRSSSSATPGRYRLRSTVSSSSPFASSSPLSPLRDSRRRLLCESSCTPSVGSAASPRPAKKLTRFFRSNRSFSTHFVLYLKKASILTIQLSHMFAS</sequence>
<evidence type="ECO:0000313" key="2">
    <source>
        <dbReference type="EnsemblMetazoa" id="ACUA019090-PA"/>
    </source>
</evidence>
<dbReference type="EnsemblMetazoa" id="ACUA019090-RA">
    <property type="protein sequence ID" value="ACUA019090-PA"/>
    <property type="gene ID" value="ACUA019090"/>
</dbReference>
<dbReference type="AlphaFoldDB" id="A0A182MII3"/>
<dbReference type="Proteomes" id="UP000075883">
    <property type="component" value="Unassembled WGS sequence"/>
</dbReference>
<keyword evidence="1" id="KW-0472">Membrane</keyword>
<dbReference type="VEuPathDB" id="VectorBase:ACUA019090"/>